<dbReference type="InterPro" id="IPR050190">
    <property type="entry name" value="UPF0213_domain"/>
</dbReference>
<sequence length="98" mass="11225">MHQCSVGSEWSVYLIRTRLNALYCGITNNLERRFSQHQLGKGAKALRGKGPLVLEWSYPVGDKSTALKIERHIKSLPKRDKERLIKGDLCLPIDNFPY</sequence>
<dbReference type="RefSeq" id="WP_039427126.1">
    <property type="nucleotide sequence ID" value="NZ_CP061844.1"/>
</dbReference>
<dbReference type="InterPro" id="IPR035901">
    <property type="entry name" value="GIY-YIG_endonuc_sf"/>
</dbReference>
<dbReference type="AlphaFoldDB" id="A0A099MFU6"/>
<gene>
    <name evidence="3" type="ORF">EA26_09870</name>
</gene>
<evidence type="ECO:0000256" key="1">
    <source>
        <dbReference type="ARBA" id="ARBA00007435"/>
    </source>
</evidence>
<evidence type="ECO:0000259" key="2">
    <source>
        <dbReference type="PROSITE" id="PS50164"/>
    </source>
</evidence>
<organism evidence="3 4">
    <name type="scientific">Vibrio navarrensis</name>
    <dbReference type="NCBI Taxonomy" id="29495"/>
    <lineage>
        <taxon>Bacteria</taxon>
        <taxon>Pseudomonadati</taxon>
        <taxon>Pseudomonadota</taxon>
        <taxon>Gammaproteobacteria</taxon>
        <taxon>Vibrionales</taxon>
        <taxon>Vibrionaceae</taxon>
        <taxon>Vibrio</taxon>
    </lineage>
</organism>
<comment type="similarity">
    <text evidence="1">Belongs to the UPF0213 family.</text>
</comment>
<dbReference type="GeneID" id="43683489"/>
<dbReference type="EMBL" id="JMCG01000001">
    <property type="protein sequence ID" value="KGK11594.1"/>
    <property type="molecule type" value="Genomic_DNA"/>
</dbReference>
<dbReference type="PROSITE" id="PS50164">
    <property type="entry name" value="GIY_YIG"/>
    <property type="match status" value="1"/>
</dbReference>
<dbReference type="CDD" id="cd10456">
    <property type="entry name" value="GIY-YIG_UPF0213"/>
    <property type="match status" value="1"/>
</dbReference>
<evidence type="ECO:0000313" key="4">
    <source>
        <dbReference type="Proteomes" id="UP000029994"/>
    </source>
</evidence>
<keyword evidence="4" id="KW-1185">Reference proteome</keyword>
<reference evidence="3 4" key="1">
    <citation type="submission" date="2014-04" db="EMBL/GenBank/DDBJ databases">
        <title>Genome sequencing of Vibrio navarrensis strains.</title>
        <authorList>
            <person name="Gladney L.M."/>
            <person name="Katz L.S."/>
            <person name="Marino-Ramirez L."/>
            <person name="Jordan I.K."/>
        </authorList>
    </citation>
    <scope>NUCLEOTIDE SEQUENCE [LARGE SCALE GENOMIC DNA]</scope>
    <source>
        <strain evidence="3 4">ATCC 51183</strain>
    </source>
</reference>
<dbReference type="SMART" id="SM00465">
    <property type="entry name" value="GIYc"/>
    <property type="match status" value="1"/>
</dbReference>
<name>A0A099MFU6_9VIBR</name>
<dbReference type="eggNOG" id="COG2827">
    <property type="taxonomic scope" value="Bacteria"/>
</dbReference>
<feature type="domain" description="GIY-YIG" evidence="2">
    <location>
        <begin position="8"/>
        <end position="83"/>
    </location>
</feature>
<dbReference type="Gene3D" id="3.40.1440.10">
    <property type="entry name" value="GIY-YIG endonuclease"/>
    <property type="match status" value="1"/>
</dbReference>
<dbReference type="PANTHER" id="PTHR34477">
    <property type="entry name" value="UPF0213 PROTEIN YHBQ"/>
    <property type="match status" value="1"/>
</dbReference>
<dbReference type="PANTHER" id="PTHR34477:SF1">
    <property type="entry name" value="UPF0213 PROTEIN YHBQ"/>
    <property type="match status" value="1"/>
</dbReference>
<dbReference type="Pfam" id="PF01541">
    <property type="entry name" value="GIY-YIG"/>
    <property type="match status" value="1"/>
</dbReference>
<evidence type="ECO:0000313" key="3">
    <source>
        <dbReference type="EMBL" id="KGK11594.1"/>
    </source>
</evidence>
<accession>A0A099MFU6</accession>
<dbReference type="SUPFAM" id="SSF82771">
    <property type="entry name" value="GIY-YIG endonuclease"/>
    <property type="match status" value="1"/>
</dbReference>
<dbReference type="InterPro" id="IPR000305">
    <property type="entry name" value="GIY-YIG_endonuc"/>
</dbReference>
<proteinExistence type="inferred from homology"/>
<protein>
    <recommendedName>
        <fullName evidence="2">GIY-YIG domain-containing protein</fullName>
    </recommendedName>
</protein>
<comment type="caution">
    <text evidence="3">The sequence shown here is derived from an EMBL/GenBank/DDBJ whole genome shotgun (WGS) entry which is preliminary data.</text>
</comment>
<dbReference type="STRING" id="29495.EA26_09870"/>
<dbReference type="Proteomes" id="UP000029994">
    <property type="component" value="Unassembled WGS sequence"/>
</dbReference>